<dbReference type="InterPro" id="IPR035992">
    <property type="entry name" value="Ricin_B-like_lectins"/>
</dbReference>
<sequence length="410" mass="42579">MLTLVGSGVAQAVWTASAVNPTASARSGAVTISQTGFADLATTYTSTVLTATKLVTVTNGTVPARYNLVLDTTSSAPAAFAGDITVRTWLIAAPGVCATTPPTGTPSRSWATGVTLSGDLAAAATVRYCVQTSITSAAAGNTPGTTMTARMDLKAHAGNWTSPVTTVTTVQKVANTAPRALVAVQKTHSAISMSWSAPDDKTVTRYQVYRGIDKISEVQSATTFTDTDRVASTQYEYTVRAVDGSNNVLAASNVLAVTTNKQPPAPNVWFHVVTADGSCVEAAAPQVEGRVLATTQCSTAPSSSFQFVAEPDSTYKIAAKTTGRVWDSRAKKQGSSDVTLSVEDGGPKKLEQRFTLTSGDDSTGGFQIRSVQESRQCMQSGATGAALTMQACVTAPVPKNQQFTLVEVAP</sequence>
<dbReference type="SUPFAM" id="SSF50370">
    <property type="entry name" value="Ricin B-like lectins"/>
    <property type="match status" value="1"/>
</dbReference>
<dbReference type="InterPro" id="IPR003961">
    <property type="entry name" value="FN3_dom"/>
</dbReference>
<keyword evidence="5" id="KW-1185">Reference proteome</keyword>
<keyword evidence="1" id="KW-0326">Glycosidase</keyword>
<gene>
    <name evidence="4" type="ORF">E3T51_12575</name>
</gene>
<feature type="domain" description="Fibronectin type-III" evidence="3">
    <location>
        <begin position="177"/>
        <end position="262"/>
    </location>
</feature>
<evidence type="ECO:0000256" key="2">
    <source>
        <dbReference type="ARBA" id="ARBA00023326"/>
    </source>
</evidence>
<accession>A0A4R9BLR6</accession>
<name>A0A4R9BLR6_9MICO</name>
<dbReference type="CDD" id="cd00161">
    <property type="entry name" value="beta-trefoil_Ricin-like"/>
    <property type="match status" value="1"/>
</dbReference>
<dbReference type="AlphaFoldDB" id="A0A4R9BLR6"/>
<keyword evidence="2" id="KW-0624">Polysaccharide degradation</keyword>
<dbReference type="InterPro" id="IPR041624">
    <property type="entry name" value="RGI_lyase"/>
</dbReference>
<dbReference type="GO" id="GO:0000272">
    <property type="term" value="P:polysaccharide catabolic process"/>
    <property type="evidence" value="ECO:0007669"/>
    <property type="project" value="UniProtKB-KW"/>
</dbReference>
<keyword evidence="2" id="KW-0119">Carbohydrate metabolism</keyword>
<evidence type="ECO:0000256" key="1">
    <source>
        <dbReference type="ARBA" id="ARBA00023295"/>
    </source>
</evidence>
<protein>
    <submittedName>
        <fullName evidence="4">Fibronectin type III domain-containing protein</fullName>
    </submittedName>
</protein>
<dbReference type="SUPFAM" id="SSF49265">
    <property type="entry name" value="Fibronectin type III"/>
    <property type="match status" value="1"/>
</dbReference>
<dbReference type="Gene3D" id="2.80.10.50">
    <property type="match status" value="1"/>
</dbReference>
<organism evidence="4 5">
    <name type="scientific">Cryobacterium serini</name>
    <dbReference type="NCBI Taxonomy" id="1259201"/>
    <lineage>
        <taxon>Bacteria</taxon>
        <taxon>Bacillati</taxon>
        <taxon>Actinomycetota</taxon>
        <taxon>Actinomycetes</taxon>
        <taxon>Micrococcales</taxon>
        <taxon>Microbacteriaceae</taxon>
        <taxon>Cryobacterium</taxon>
    </lineage>
</organism>
<dbReference type="PROSITE" id="PS50853">
    <property type="entry name" value="FN3"/>
    <property type="match status" value="1"/>
</dbReference>
<dbReference type="EMBL" id="SOHN01000016">
    <property type="protein sequence ID" value="TFD85987.1"/>
    <property type="molecule type" value="Genomic_DNA"/>
</dbReference>
<dbReference type="Gene3D" id="2.60.40.10">
    <property type="entry name" value="Immunoglobulins"/>
    <property type="match status" value="1"/>
</dbReference>
<dbReference type="Pfam" id="PF18370">
    <property type="entry name" value="RGI_lyase"/>
    <property type="match status" value="1"/>
</dbReference>
<reference evidence="4 5" key="1">
    <citation type="submission" date="2019-03" db="EMBL/GenBank/DDBJ databases">
        <title>Genomics of glacier-inhabiting Cryobacterium strains.</title>
        <authorList>
            <person name="Liu Q."/>
            <person name="Xin Y.-H."/>
        </authorList>
    </citation>
    <scope>NUCLEOTIDE SEQUENCE [LARGE SCALE GENOMIC DNA]</scope>
    <source>
        <strain evidence="4 5">Sr54</strain>
    </source>
</reference>
<dbReference type="InterPro" id="IPR013783">
    <property type="entry name" value="Ig-like_fold"/>
</dbReference>
<dbReference type="Proteomes" id="UP000297626">
    <property type="component" value="Unassembled WGS sequence"/>
</dbReference>
<comment type="caution">
    <text evidence="4">The sequence shown here is derived from an EMBL/GenBank/DDBJ whole genome shotgun (WGS) entry which is preliminary data.</text>
</comment>
<evidence type="ECO:0000313" key="4">
    <source>
        <dbReference type="EMBL" id="TFD85987.1"/>
    </source>
</evidence>
<dbReference type="GO" id="GO:0016798">
    <property type="term" value="F:hydrolase activity, acting on glycosyl bonds"/>
    <property type="evidence" value="ECO:0007669"/>
    <property type="project" value="UniProtKB-KW"/>
</dbReference>
<dbReference type="InterPro" id="IPR036116">
    <property type="entry name" value="FN3_sf"/>
</dbReference>
<dbReference type="CDD" id="cd00063">
    <property type="entry name" value="FN3"/>
    <property type="match status" value="1"/>
</dbReference>
<proteinExistence type="predicted"/>
<evidence type="ECO:0000313" key="5">
    <source>
        <dbReference type="Proteomes" id="UP000297626"/>
    </source>
</evidence>
<evidence type="ECO:0000259" key="3">
    <source>
        <dbReference type="PROSITE" id="PS50853"/>
    </source>
</evidence>
<dbReference type="SMART" id="SM00060">
    <property type="entry name" value="FN3"/>
    <property type="match status" value="1"/>
</dbReference>
<keyword evidence="1" id="KW-0378">Hydrolase</keyword>